<dbReference type="OrthoDB" id="7771904at2"/>
<dbReference type="InterPro" id="IPR001387">
    <property type="entry name" value="Cro/C1-type_HTH"/>
</dbReference>
<dbReference type="Proteomes" id="UP000283587">
    <property type="component" value="Unassembled WGS sequence"/>
</dbReference>
<evidence type="ECO:0000313" key="3">
    <source>
        <dbReference type="EMBL" id="RJL15284.1"/>
    </source>
</evidence>
<keyword evidence="4" id="KW-1185">Reference proteome</keyword>
<protein>
    <recommendedName>
        <fullName evidence="2">Nuclease-associated modular DNA-binding 1 domain-containing protein</fullName>
    </recommendedName>
</protein>
<proteinExistence type="predicted"/>
<gene>
    <name evidence="3" type="ORF">D3P05_10750</name>
</gene>
<sequence length="170" mass="18268">MTASSPHSRRASPVTGPDGTVYSSHRAAARALGVHAKTIRWHLDRYGDLSMLGMLYVRCVWRGREYPTMTALSKASGIGVPTIIYHLATHGNLDRLGLGQKGRKGNLSKSRPVRIGSTEWPSRAALAGDIGVHPATVSRWLNGAASRDAADRLMVAAMEKSAGINREVSP</sequence>
<dbReference type="Pfam" id="PF07453">
    <property type="entry name" value="NUMOD1"/>
    <property type="match status" value="1"/>
</dbReference>
<dbReference type="InterPro" id="IPR010896">
    <property type="entry name" value="NUMOD1"/>
</dbReference>
<dbReference type="AlphaFoldDB" id="A0A419A6Z1"/>
<feature type="region of interest" description="Disordered" evidence="1">
    <location>
        <begin position="1"/>
        <end position="21"/>
    </location>
</feature>
<name>A0A419A6Z1_9RHOB</name>
<comment type="caution">
    <text evidence="3">The sequence shown here is derived from an EMBL/GenBank/DDBJ whole genome shotgun (WGS) entry which is preliminary data.</text>
</comment>
<organism evidence="3 4">
    <name type="scientific">Paracoccus siganidrum</name>
    <dbReference type="NCBI Taxonomy" id="1276757"/>
    <lineage>
        <taxon>Bacteria</taxon>
        <taxon>Pseudomonadati</taxon>
        <taxon>Pseudomonadota</taxon>
        <taxon>Alphaproteobacteria</taxon>
        <taxon>Rhodobacterales</taxon>
        <taxon>Paracoccaceae</taxon>
        <taxon>Paracoccus</taxon>
    </lineage>
</organism>
<dbReference type="EMBL" id="QZEW01000039">
    <property type="protein sequence ID" value="RJL15284.1"/>
    <property type="molecule type" value="Genomic_DNA"/>
</dbReference>
<dbReference type="CDD" id="cd00093">
    <property type="entry name" value="HTH_XRE"/>
    <property type="match status" value="1"/>
</dbReference>
<feature type="domain" description="Nuclease-associated modular DNA-binding 1" evidence="2">
    <location>
        <begin position="20"/>
        <end position="42"/>
    </location>
</feature>
<evidence type="ECO:0000256" key="1">
    <source>
        <dbReference type="SAM" id="MobiDB-lite"/>
    </source>
</evidence>
<dbReference type="RefSeq" id="WP_119898164.1">
    <property type="nucleotide sequence ID" value="NZ_QNRC01000004.1"/>
</dbReference>
<accession>A0A419A6Z1</accession>
<reference evidence="4" key="1">
    <citation type="submission" date="2018-09" db="EMBL/GenBank/DDBJ databases">
        <title>Paracoccus onubensis nov. sp. a moderate halophilic bacterium isolated from Gruta de las Maravillas (Aracena, Spain).</title>
        <authorList>
            <person name="Jurado V."/>
            <person name="Gutierrez-Patricio S."/>
            <person name="Gonzalez-Pimentel J.L."/>
            <person name="Miller A.Z."/>
            <person name="Laiz L."/>
            <person name="Saiz-Jimenez C."/>
        </authorList>
    </citation>
    <scope>NUCLEOTIDE SEQUENCE [LARGE SCALE GENOMIC DNA]</scope>
    <source>
        <strain evidence="4">DSM 26381</strain>
    </source>
</reference>
<evidence type="ECO:0000313" key="4">
    <source>
        <dbReference type="Proteomes" id="UP000283587"/>
    </source>
</evidence>
<evidence type="ECO:0000259" key="2">
    <source>
        <dbReference type="Pfam" id="PF07453"/>
    </source>
</evidence>